<protein>
    <submittedName>
        <fullName evidence="2">Uncharacterized protein</fullName>
    </submittedName>
</protein>
<dbReference type="EMBL" id="VFLP01000014">
    <property type="protein sequence ID" value="TRX95876.1"/>
    <property type="molecule type" value="Genomic_DNA"/>
</dbReference>
<feature type="compositionally biased region" description="Polar residues" evidence="1">
    <location>
        <begin position="179"/>
        <end position="200"/>
    </location>
</feature>
<sequence length="424" mass="47249">MQTLLQRKCQTILARQSGGGHACPGCSHQRDASCGVWAVGKADLVLGRGYEKLRPNIGEVLQYARELDLTHPTYDPVHPLDADTISSRQRPSTKNHITHHEGSKLDSPSTVTPLKDIESSYDEVTEGECSWASSSDESSTTSRGPVEIRKEKMIGNITLTITRWLRSRFARVLAGAQETATSSYEGRSAPSSGSVQNQKDQVQRKGKRKLSNTDSDGGENDDDDTVRPPYQGAGNTKGSIYTVNIDSPSSDFKVYEYETHTYEALTECQEYVLREIPLRLREILVPEFDRDFQIIEQSLQRRAIESTRTIVASLFEEFRKLHQHGSAPAIVSRPNESQDNAGPSSTQTQPFCLDPMEFSSIFSDQQDIEFNYTLDPDGNLSLFDDVQLQDIPQAPTGSKNSAQKKSDSGYESNNKERPDEQSMD</sequence>
<evidence type="ECO:0000313" key="3">
    <source>
        <dbReference type="Proteomes" id="UP000319160"/>
    </source>
</evidence>
<feature type="region of interest" description="Disordered" evidence="1">
    <location>
        <begin position="82"/>
        <end position="147"/>
    </location>
</feature>
<gene>
    <name evidence="2" type="ORF">FHL15_003430</name>
</gene>
<feature type="region of interest" description="Disordered" evidence="1">
    <location>
        <begin position="179"/>
        <end position="242"/>
    </location>
</feature>
<comment type="caution">
    <text evidence="2">The sequence shown here is derived from an EMBL/GenBank/DDBJ whole genome shotgun (WGS) entry which is preliminary data.</text>
</comment>
<evidence type="ECO:0000313" key="2">
    <source>
        <dbReference type="EMBL" id="TRX95876.1"/>
    </source>
</evidence>
<feature type="compositionally biased region" description="Polar residues" evidence="1">
    <location>
        <begin position="233"/>
        <end position="242"/>
    </location>
</feature>
<dbReference type="AlphaFoldDB" id="A0A553I6P7"/>
<organism evidence="2 3">
    <name type="scientific">Xylaria flabelliformis</name>
    <dbReference type="NCBI Taxonomy" id="2512241"/>
    <lineage>
        <taxon>Eukaryota</taxon>
        <taxon>Fungi</taxon>
        <taxon>Dikarya</taxon>
        <taxon>Ascomycota</taxon>
        <taxon>Pezizomycotina</taxon>
        <taxon>Sordariomycetes</taxon>
        <taxon>Xylariomycetidae</taxon>
        <taxon>Xylariales</taxon>
        <taxon>Xylariaceae</taxon>
        <taxon>Xylaria</taxon>
    </lineage>
</organism>
<reference evidence="3" key="1">
    <citation type="submission" date="2019-06" db="EMBL/GenBank/DDBJ databases">
        <title>Draft genome sequence of the griseofulvin-producing fungus Xylaria cubensis strain G536.</title>
        <authorList>
            <person name="Mead M.E."/>
            <person name="Raja H.A."/>
            <person name="Steenwyk J.L."/>
            <person name="Knowles S.L."/>
            <person name="Oberlies N.H."/>
            <person name="Rokas A."/>
        </authorList>
    </citation>
    <scope>NUCLEOTIDE SEQUENCE [LARGE SCALE GENOMIC DNA]</scope>
    <source>
        <strain evidence="3">G536</strain>
    </source>
</reference>
<dbReference type="Proteomes" id="UP000319160">
    <property type="component" value="Unassembled WGS sequence"/>
</dbReference>
<feature type="compositionally biased region" description="Polar residues" evidence="1">
    <location>
        <begin position="334"/>
        <end position="350"/>
    </location>
</feature>
<feature type="region of interest" description="Disordered" evidence="1">
    <location>
        <begin position="384"/>
        <end position="424"/>
    </location>
</feature>
<feature type="region of interest" description="Disordered" evidence="1">
    <location>
        <begin position="326"/>
        <end position="350"/>
    </location>
</feature>
<dbReference type="OrthoDB" id="4161727at2759"/>
<name>A0A553I6P7_9PEZI</name>
<keyword evidence="3" id="KW-1185">Reference proteome</keyword>
<feature type="compositionally biased region" description="Low complexity" evidence="1">
    <location>
        <begin position="130"/>
        <end position="142"/>
    </location>
</feature>
<accession>A0A553I6P7</accession>
<evidence type="ECO:0000256" key="1">
    <source>
        <dbReference type="SAM" id="MobiDB-lite"/>
    </source>
</evidence>
<proteinExistence type="predicted"/>
<feature type="compositionally biased region" description="Basic and acidic residues" evidence="1">
    <location>
        <begin position="404"/>
        <end position="424"/>
    </location>
</feature>